<dbReference type="Proteomes" id="UP000654075">
    <property type="component" value="Unassembled WGS sequence"/>
</dbReference>
<dbReference type="InterPro" id="IPR054220">
    <property type="entry name" value="DUF6940"/>
</dbReference>
<proteinExistence type="predicted"/>
<dbReference type="EMBL" id="CAJNNV010003298">
    <property type="protein sequence ID" value="CAE8588757.1"/>
    <property type="molecule type" value="Genomic_DNA"/>
</dbReference>
<keyword evidence="3" id="KW-1185">Reference proteome</keyword>
<sequence length="441" mass="49245">MRANTLLRNMPLQTQSSSSSAGAERQRPSNPGPGHEGSAPSQGSRIRDGAVSSMSSGPTGGRPRSRITARLPEQGQGQGQPDPGGGYEYRNPLAAERRLRGAPSPQPLQQTQPGRLDEQQKVTREQNSEDSSQNRRSIRVPLHTTQPQLMQNLLPPIRHSPLPLAQGRGMLPEVSEADGFQMASDALEKHEQHSSRVEKALQTIVSEESWNSGFRPLRISFMEGQYFLDWSRALELLQDTDINGAGARLRQALTAVLRNRPPFEVYSLDFSPVSQHGGEKFELVVHKGRWCPGPSIYSDFVHFADYLNLFDGQDSVMTFQCPGSGRIFIAPIDSHSESEHDSDVHYENLASFLRSDMVPESQKDDLWLELGGQVSRALASQKGLQWVSNERGNGDERLSMWAALIVSRDCRCVIWMPYREPCDPEPELQPHRQVDIHRVTE</sequence>
<evidence type="ECO:0000313" key="2">
    <source>
        <dbReference type="EMBL" id="CAE8588757.1"/>
    </source>
</evidence>
<feature type="region of interest" description="Disordered" evidence="1">
    <location>
        <begin position="1"/>
        <end position="90"/>
    </location>
</feature>
<gene>
    <name evidence="2" type="ORF">PGLA1383_LOCUS7543</name>
</gene>
<dbReference type="AlphaFoldDB" id="A0A813DQF5"/>
<accession>A0A813DQF5</accession>
<dbReference type="Pfam" id="PF22086">
    <property type="entry name" value="DUF6940"/>
    <property type="match status" value="1"/>
</dbReference>
<feature type="region of interest" description="Disordered" evidence="1">
    <location>
        <begin position="102"/>
        <end position="145"/>
    </location>
</feature>
<feature type="compositionally biased region" description="Basic and acidic residues" evidence="1">
    <location>
        <begin position="115"/>
        <end position="127"/>
    </location>
</feature>
<evidence type="ECO:0000313" key="3">
    <source>
        <dbReference type="Proteomes" id="UP000654075"/>
    </source>
</evidence>
<feature type="compositionally biased region" description="Polar residues" evidence="1">
    <location>
        <begin position="11"/>
        <end position="21"/>
    </location>
</feature>
<protein>
    <submittedName>
        <fullName evidence="2">Uncharacterized protein</fullName>
    </submittedName>
</protein>
<name>A0A813DQF5_POLGL</name>
<feature type="compositionally biased region" description="Gly residues" evidence="1">
    <location>
        <begin position="76"/>
        <end position="87"/>
    </location>
</feature>
<reference evidence="2" key="1">
    <citation type="submission" date="2021-02" db="EMBL/GenBank/DDBJ databases">
        <authorList>
            <person name="Dougan E. K."/>
            <person name="Rhodes N."/>
            <person name="Thang M."/>
            <person name="Chan C."/>
        </authorList>
    </citation>
    <scope>NUCLEOTIDE SEQUENCE</scope>
</reference>
<evidence type="ECO:0000256" key="1">
    <source>
        <dbReference type="SAM" id="MobiDB-lite"/>
    </source>
</evidence>
<organism evidence="2 3">
    <name type="scientific">Polarella glacialis</name>
    <name type="common">Dinoflagellate</name>
    <dbReference type="NCBI Taxonomy" id="89957"/>
    <lineage>
        <taxon>Eukaryota</taxon>
        <taxon>Sar</taxon>
        <taxon>Alveolata</taxon>
        <taxon>Dinophyceae</taxon>
        <taxon>Suessiales</taxon>
        <taxon>Suessiaceae</taxon>
        <taxon>Polarella</taxon>
    </lineage>
</organism>
<comment type="caution">
    <text evidence="2">The sequence shown here is derived from an EMBL/GenBank/DDBJ whole genome shotgun (WGS) entry which is preliminary data.</text>
</comment>